<reference evidence="2 3" key="1">
    <citation type="submission" date="2021-02" db="EMBL/GenBank/DDBJ databases">
        <title>Genome assembly of Pseudopithomyces chartarum.</title>
        <authorList>
            <person name="Jauregui R."/>
            <person name="Singh J."/>
            <person name="Voisey C."/>
        </authorList>
    </citation>
    <scope>NUCLEOTIDE SEQUENCE [LARGE SCALE GENOMIC DNA]</scope>
    <source>
        <strain evidence="2 3">AGR01</strain>
    </source>
</reference>
<gene>
    <name evidence="2" type="ORF">GRF29_69g2120373</name>
</gene>
<proteinExistence type="predicted"/>
<dbReference type="PANTHER" id="PTHR42678:SF11">
    <property type="entry name" value="AMIDASE FAMILY PROTEIN"/>
    <property type="match status" value="1"/>
</dbReference>
<evidence type="ECO:0000313" key="3">
    <source>
        <dbReference type="Proteomes" id="UP001280581"/>
    </source>
</evidence>
<comment type="caution">
    <text evidence="2">The sequence shown here is derived from an EMBL/GenBank/DDBJ whole genome shotgun (WGS) entry which is preliminary data.</text>
</comment>
<dbReference type="SUPFAM" id="SSF143744">
    <property type="entry name" value="GlcG-like"/>
    <property type="match status" value="1"/>
</dbReference>
<dbReference type="InterPro" id="IPR036928">
    <property type="entry name" value="AS_sf"/>
</dbReference>
<sequence>MTTFQPPAEAPRTVSEILTQERSSPLPTFTATTAYRLGTALYTRLSPCPLPTAIHISTVSTPPHVLYHAVTRDGSALDNDYWIARKRNSVIRFGASTWRLHVKHEGDEAVFAKKVGGEERAAEYAIHGGGVPVYVRGCEYPVAVVVVSGLKQWDDHMVVVEEVAGLCRAMEEEEKKKGGRSSMLKELGLKFSPYAEFEEREACFALETKSKIAAAKRSLADTRHFISNRWMHVDGLRRIDPGPSGSDKWQLHQRIRGDYLDNIRQEEFRRKQFERELKDLKSSARLGYKKSYKRAASKCRAFCSSMQAKLPRELRNKVYRAIFDDSESGVLYYSVGGSASGRDYLMTESKKDVSSCVYPDPRGGGRWLNKDFVGISTLREIVEMWWEESIFEISYLINEEVHAFLTSDLWGVGVLGRSHVRHVVIYIRYVPYSSAELGRQLCWSDLEINGDSGDVRDVGPSRDLKYWTGNVRITYVLEERECDVGDRQIPMEETAHEILRRLAEIVKVAKRVNLVCCFGIRFRNHLVIEVEEKNSEITKKEWQQKFEDSQKGATSSAEIRSIMSRMWYLGGGCRKPNRALSARDLVRLFGKLAVRQLHPAFCHCLIAPYAPHQPVGPRNNTAAFQFSFENLIIMSTILESSPPGFNIFEASIAQHKEALTSGQITSVDLVVAYLARIATYDIRDGLNAFTVFNPNIFEEAAASDARRASGLSLGPLDGIPYTIKDSYKVQGLTVTNGSPALKGLRSNQDSAIAKQLRNAGAVLIGKTNMPPMAAGGMQRGMYGRSESPYNRKYLPAAFSSGSSSGAAVSVATSMAAFGLGSETVSSGRSPASNNALVAYTPSKGVLSCRGLWPLYVTCDVPVPLARSVDDMLIILNVIGTPEQETRGDFYREQTIVKLPIPEKLDYPSLAQPDSLQGKRIGVPKMYVGGQDSDPYAKSTAVSNEVIEVWKKAAAQLKALGAEIVYTDFPLVTNYENDSESGLTNNVQGQPSDWNLVERSTLIAKAWSDFLAQNDDPNIKTLADVDPLLLFPKPKDYLPDTWLEVRNWVHYSALPDLEAQLKDVNITAFPGLEQVLPALEAQRKRDLEDWMDDLRLDCVVFPSQGDVGLADLEFDLESARHSLQNGIKYSNGNRAIRHLGVPTVSVPMGVLSGRQMPVNLTFAGKAYDDGKLLAYAYAFERGTKARTAPPLTPPLATDVVVASLVKVSRESWASLELTASVRRVPDSEGPNIHLWGTIRSSEGTAEDVTVEAWVDGVKQVTKTLSGDGQWEVDIGSVGLPVTSNAEVLGWNLTPLTPRPAMILVVAKAANARVKANLLWVE</sequence>
<name>A0AAN6M1X4_9PLEO</name>
<feature type="domain" description="Amidase" evidence="1">
    <location>
        <begin position="668"/>
        <end position="1172"/>
    </location>
</feature>
<dbReference type="Proteomes" id="UP001280581">
    <property type="component" value="Unassembled WGS sequence"/>
</dbReference>
<dbReference type="Pfam" id="PF03928">
    <property type="entry name" value="HbpS-like"/>
    <property type="match status" value="1"/>
</dbReference>
<dbReference type="Gene3D" id="3.90.1300.10">
    <property type="entry name" value="Amidase signature (AS) domain"/>
    <property type="match status" value="1"/>
</dbReference>
<dbReference type="InterPro" id="IPR005624">
    <property type="entry name" value="PduO/GlcC-like"/>
</dbReference>
<protein>
    <recommendedName>
        <fullName evidence="1">Amidase domain-containing protein</fullName>
    </recommendedName>
</protein>
<dbReference type="InterPro" id="IPR023631">
    <property type="entry name" value="Amidase_dom"/>
</dbReference>
<dbReference type="Gene3D" id="3.30.450.150">
    <property type="entry name" value="Haem-degrading domain"/>
    <property type="match status" value="1"/>
</dbReference>
<organism evidence="2 3">
    <name type="scientific">Pseudopithomyces chartarum</name>
    <dbReference type="NCBI Taxonomy" id="1892770"/>
    <lineage>
        <taxon>Eukaryota</taxon>
        <taxon>Fungi</taxon>
        <taxon>Dikarya</taxon>
        <taxon>Ascomycota</taxon>
        <taxon>Pezizomycotina</taxon>
        <taxon>Dothideomycetes</taxon>
        <taxon>Pleosporomycetidae</taxon>
        <taxon>Pleosporales</taxon>
        <taxon>Massarineae</taxon>
        <taxon>Didymosphaeriaceae</taxon>
        <taxon>Pseudopithomyces</taxon>
    </lineage>
</organism>
<keyword evidence="3" id="KW-1185">Reference proteome</keyword>
<accession>A0AAN6M1X4</accession>
<dbReference type="EMBL" id="WVTA01000006">
    <property type="protein sequence ID" value="KAK3209559.1"/>
    <property type="molecule type" value="Genomic_DNA"/>
</dbReference>
<evidence type="ECO:0000259" key="1">
    <source>
        <dbReference type="Pfam" id="PF01425"/>
    </source>
</evidence>
<dbReference type="InterPro" id="IPR038084">
    <property type="entry name" value="PduO/GlcC-like_sf"/>
</dbReference>
<dbReference type="Pfam" id="PF01425">
    <property type="entry name" value="Amidase"/>
    <property type="match status" value="1"/>
</dbReference>
<evidence type="ECO:0000313" key="2">
    <source>
        <dbReference type="EMBL" id="KAK3209559.1"/>
    </source>
</evidence>
<dbReference type="PANTHER" id="PTHR42678">
    <property type="entry name" value="AMIDASE"/>
    <property type="match status" value="1"/>
</dbReference>
<dbReference type="SUPFAM" id="SSF75304">
    <property type="entry name" value="Amidase signature (AS) enzymes"/>
    <property type="match status" value="1"/>
</dbReference>
<dbReference type="NCBIfam" id="NF005127">
    <property type="entry name" value="PRK06565.1"/>
    <property type="match status" value="1"/>
</dbReference>